<evidence type="ECO:0000313" key="2">
    <source>
        <dbReference type="EMBL" id="SEU27734.1"/>
    </source>
</evidence>
<evidence type="ECO:0000313" key="3">
    <source>
        <dbReference type="Proteomes" id="UP000199361"/>
    </source>
</evidence>
<dbReference type="STRING" id="568860.SAMN05421811_10971"/>
<dbReference type="OrthoDB" id="3543483at2"/>
<dbReference type="RefSeq" id="WP_091086534.1">
    <property type="nucleotide sequence ID" value="NZ_FOHX01000009.1"/>
</dbReference>
<dbReference type="Proteomes" id="UP000199361">
    <property type="component" value="Unassembled WGS sequence"/>
</dbReference>
<keyword evidence="3" id="KW-1185">Reference proteome</keyword>
<dbReference type="AlphaFoldDB" id="A0A1I0KRY3"/>
<sequence>MNTALKRISLGMSTAIAATSLALILAPAPASATPALVKLYPFTTSGGQRCNADANAAGPGYYCDTRKVGGVKHYALIRA</sequence>
<protein>
    <submittedName>
        <fullName evidence="2">Uncharacterized protein</fullName>
    </submittedName>
</protein>
<feature type="signal peptide" evidence="1">
    <location>
        <begin position="1"/>
        <end position="32"/>
    </location>
</feature>
<accession>A0A1I0KRY3</accession>
<reference evidence="2 3" key="1">
    <citation type="submission" date="2016-10" db="EMBL/GenBank/DDBJ databases">
        <authorList>
            <person name="de Groot N.N."/>
        </authorList>
    </citation>
    <scope>NUCLEOTIDE SEQUENCE [LARGE SCALE GENOMIC DNA]</scope>
    <source>
        <strain evidence="2 3">CGMCC 4.5598</strain>
    </source>
</reference>
<name>A0A1I0KRY3_9ACTN</name>
<evidence type="ECO:0000256" key="1">
    <source>
        <dbReference type="SAM" id="SignalP"/>
    </source>
</evidence>
<organism evidence="2 3">
    <name type="scientific">Nonomuraea wenchangensis</name>
    <dbReference type="NCBI Taxonomy" id="568860"/>
    <lineage>
        <taxon>Bacteria</taxon>
        <taxon>Bacillati</taxon>
        <taxon>Actinomycetota</taxon>
        <taxon>Actinomycetes</taxon>
        <taxon>Streptosporangiales</taxon>
        <taxon>Streptosporangiaceae</taxon>
        <taxon>Nonomuraea</taxon>
    </lineage>
</organism>
<gene>
    <name evidence="2" type="ORF">SAMN05421811_10971</name>
</gene>
<dbReference type="EMBL" id="FOHX01000009">
    <property type="protein sequence ID" value="SEU27734.1"/>
    <property type="molecule type" value="Genomic_DNA"/>
</dbReference>
<proteinExistence type="predicted"/>
<keyword evidence="1" id="KW-0732">Signal</keyword>
<feature type="chain" id="PRO_5011761167" evidence="1">
    <location>
        <begin position="33"/>
        <end position="79"/>
    </location>
</feature>